<dbReference type="InterPro" id="IPR011990">
    <property type="entry name" value="TPR-like_helical_dom_sf"/>
</dbReference>
<dbReference type="PROSITE" id="PS50005">
    <property type="entry name" value="TPR"/>
    <property type="match status" value="1"/>
</dbReference>
<feature type="compositionally biased region" description="Basic and acidic residues" evidence="4">
    <location>
        <begin position="469"/>
        <end position="486"/>
    </location>
</feature>
<evidence type="ECO:0000256" key="1">
    <source>
        <dbReference type="ARBA" id="ARBA00012528"/>
    </source>
</evidence>
<evidence type="ECO:0000256" key="2">
    <source>
        <dbReference type="ARBA" id="ARBA00034247"/>
    </source>
</evidence>
<dbReference type="EC" id="2.7.7.65" evidence="1"/>
<dbReference type="GO" id="GO:0052621">
    <property type="term" value="F:diguanylate cyclase activity"/>
    <property type="evidence" value="ECO:0007669"/>
    <property type="project" value="UniProtKB-EC"/>
</dbReference>
<comment type="catalytic activity">
    <reaction evidence="2">
        <text>2 GTP = 3',3'-c-di-GMP + 2 diphosphate</text>
        <dbReference type="Rhea" id="RHEA:24898"/>
        <dbReference type="ChEBI" id="CHEBI:33019"/>
        <dbReference type="ChEBI" id="CHEBI:37565"/>
        <dbReference type="ChEBI" id="CHEBI:58805"/>
        <dbReference type="EC" id="2.7.7.65"/>
    </reaction>
</comment>
<dbReference type="InterPro" id="IPR043128">
    <property type="entry name" value="Rev_trsase/Diguanyl_cyclase"/>
</dbReference>
<dbReference type="Pfam" id="PF14559">
    <property type="entry name" value="TPR_19"/>
    <property type="match status" value="1"/>
</dbReference>
<dbReference type="CDD" id="cd01949">
    <property type="entry name" value="GGDEF"/>
    <property type="match status" value="1"/>
</dbReference>
<dbReference type="SMART" id="SM00267">
    <property type="entry name" value="GGDEF"/>
    <property type="match status" value="1"/>
</dbReference>
<organism evidence="6 7">
    <name type="scientific">Humidesulfovibrio mexicanus</name>
    <dbReference type="NCBI Taxonomy" id="147047"/>
    <lineage>
        <taxon>Bacteria</taxon>
        <taxon>Pseudomonadati</taxon>
        <taxon>Thermodesulfobacteriota</taxon>
        <taxon>Desulfovibrionia</taxon>
        <taxon>Desulfovibrionales</taxon>
        <taxon>Desulfovibrionaceae</taxon>
        <taxon>Humidesulfovibrio</taxon>
    </lineage>
</organism>
<dbReference type="InterPro" id="IPR050469">
    <property type="entry name" value="Diguanylate_Cyclase"/>
</dbReference>
<dbReference type="InterPro" id="IPR000160">
    <property type="entry name" value="GGDEF_dom"/>
</dbReference>
<dbReference type="PANTHER" id="PTHR45138">
    <property type="entry name" value="REGULATORY COMPONENTS OF SENSORY TRANSDUCTION SYSTEM"/>
    <property type="match status" value="1"/>
</dbReference>
<dbReference type="Pfam" id="PF00515">
    <property type="entry name" value="TPR_1"/>
    <property type="match status" value="1"/>
</dbReference>
<dbReference type="Gene3D" id="3.30.70.270">
    <property type="match status" value="1"/>
</dbReference>
<keyword evidence="7" id="KW-1185">Reference proteome</keyword>
<feature type="domain" description="GGDEF" evidence="5">
    <location>
        <begin position="161"/>
        <end position="306"/>
    </location>
</feature>
<dbReference type="GO" id="GO:0005886">
    <property type="term" value="C:plasma membrane"/>
    <property type="evidence" value="ECO:0007669"/>
    <property type="project" value="TreeGrafter"/>
</dbReference>
<name>A0A239BIK5_9BACT</name>
<dbReference type="NCBIfam" id="TIGR00254">
    <property type="entry name" value="GGDEF"/>
    <property type="match status" value="1"/>
</dbReference>
<dbReference type="EMBL" id="FZOC01000005">
    <property type="protein sequence ID" value="SNS07935.1"/>
    <property type="molecule type" value="Genomic_DNA"/>
</dbReference>
<dbReference type="Proteomes" id="UP000198324">
    <property type="component" value="Unassembled WGS sequence"/>
</dbReference>
<sequence length="843" mass="91490">MRPAADIPKDILADTSVTLTRQDLIDLEHSLKDAMRSFLPFTSYSLYFPREDAPPPELRYDADARELLLPLTLVGRTLGVFVARGVRLKAPKAMPPLYQAMAGKVLEQMLLYKRSVTDALTGLSNREHFQQTLTREIALIRHCLEATSGGRSDPDVQCFSAALGVILLDLDNFQWINERYGYALGDEMVAKVGASLAEACPRHATAARIHNDTFAVLLPDASAKGALQLAEQVRQAIGDLGFQDEVTGDRIGISASLGYANYPQCLRGPQLERSPAEAARILMRAAAKAVGTSKDHGRNRVFGFQDIVRTGGRILEVLPMQRLSVTLGRGVGAQEGLRYLVWSPRFQERAMEARLSGDERLLGRSPALYKGEIVLTEVQEDLAIAEVLHAGDPSWAPEPGDRLTLIQERDSLFASRPAEGCAPGSAQRDMLTGLYAYRDFLSFFERGRGRADEFCVVLTRVAQPSGEPGQREAGQREPGREAEPDQRGGAVRRLDAAVAQVAALAESLLLPLARPSLPAERNGKPARPGGGRFGLGGLVHFLPGADGAEVLAKAEELCSQAAMEHGLDLAVGVYRHPCLKYAKADALDCARKALEHALLLPAPRVARFDSLSLNVSGDRLFASGDLYAAVEEFKLSLLADPSNVLARTSLGICHAQLGKPDLARREFELVVAAEPGDVMAHYNLGWACQRLGETGLARQAYQRCLELDPAHCYSLLRLGSLAESDGLLDEAEELYARALAAPGGEAAALRPLARVALAKGQTDRARELLHLAIGANHNDALALSMLARLYLDAGEDPQIAEVLARQSAALMPERQEHWDALVTALTRQGRLEEARKAASRTRP</sequence>
<dbReference type="PROSITE" id="PS50887">
    <property type="entry name" value="GGDEF"/>
    <property type="match status" value="1"/>
</dbReference>
<protein>
    <recommendedName>
        <fullName evidence="1">diguanylate cyclase</fullName>
        <ecNumber evidence="1">2.7.7.65</ecNumber>
    </recommendedName>
</protein>
<evidence type="ECO:0000256" key="4">
    <source>
        <dbReference type="SAM" id="MobiDB-lite"/>
    </source>
</evidence>
<evidence type="ECO:0000256" key="3">
    <source>
        <dbReference type="PROSITE-ProRule" id="PRU00339"/>
    </source>
</evidence>
<dbReference type="GO" id="GO:1902201">
    <property type="term" value="P:negative regulation of bacterial-type flagellum-dependent cell motility"/>
    <property type="evidence" value="ECO:0007669"/>
    <property type="project" value="TreeGrafter"/>
</dbReference>
<dbReference type="AlphaFoldDB" id="A0A239BIK5"/>
<dbReference type="Pfam" id="PF13432">
    <property type="entry name" value="TPR_16"/>
    <property type="match status" value="1"/>
</dbReference>
<keyword evidence="3" id="KW-0802">TPR repeat</keyword>
<evidence type="ECO:0000313" key="6">
    <source>
        <dbReference type="EMBL" id="SNS07935.1"/>
    </source>
</evidence>
<dbReference type="SMART" id="SM00028">
    <property type="entry name" value="TPR"/>
    <property type="match status" value="4"/>
</dbReference>
<evidence type="ECO:0000259" key="5">
    <source>
        <dbReference type="PROSITE" id="PS50887"/>
    </source>
</evidence>
<dbReference type="OrthoDB" id="5430072at2"/>
<dbReference type="PANTHER" id="PTHR45138:SF9">
    <property type="entry name" value="DIGUANYLATE CYCLASE DGCM-RELATED"/>
    <property type="match status" value="1"/>
</dbReference>
<reference evidence="6 7" key="1">
    <citation type="submission" date="2017-06" db="EMBL/GenBank/DDBJ databases">
        <authorList>
            <person name="Kim H.J."/>
            <person name="Triplett B.A."/>
        </authorList>
    </citation>
    <scope>NUCLEOTIDE SEQUENCE [LARGE SCALE GENOMIC DNA]</scope>
    <source>
        <strain evidence="6 7">DSM 13116</strain>
    </source>
</reference>
<dbReference type="GO" id="GO:0043709">
    <property type="term" value="P:cell adhesion involved in single-species biofilm formation"/>
    <property type="evidence" value="ECO:0007669"/>
    <property type="project" value="TreeGrafter"/>
</dbReference>
<dbReference type="RefSeq" id="WP_089274823.1">
    <property type="nucleotide sequence ID" value="NZ_FZOC01000005.1"/>
</dbReference>
<dbReference type="Gene3D" id="1.25.40.10">
    <property type="entry name" value="Tetratricopeptide repeat domain"/>
    <property type="match status" value="1"/>
</dbReference>
<accession>A0A239BIK5</accession>
<proteinExistence type="predicted"/>
<dbReference type="InterPro" id="IPR029787">
    <property type="entry name" value="Nucleotide_cyclase"/>
</dbReference>
<evidence type="ECO:0000313" key="7">
    <source>
        <dbReference type="Proteomes" id="UP000198324"/>
    </source>
</evidence>
<feature type="repeat" description="TPR" evidence="3">
    <location>
        <begin position="678"/>
        <end position="711"/>
    </location>
</feature>
<feature type="region of interest" description="Disordered" evidence="4">
    <location>
        <begin position="465"/>
        <end position="490"/>
    </location>
</feature>
<dbReference type="InterPro" id="IPR019734">
    <property type="entry name" value="TPR_rpt"/>
</dbReference>
<dbReference type="SUPFAM" id="SSF48452">
    <property type="entry name" value="TPR-like"/>
    <property type="match status" value="2"/>
</dbReference>
<gene>
    <name evidence="6" type="ORF">SAMN04488503_2620</name>
</gene>
<dbReference type="Pfam" id="PF00990">
    <property type="entry name" value="GGDEF"/>
    <property type="match status" value="1"/>
</dbReference>
<dbReference type="SUPFAM" id="SSF55073">
    <property type="entry name" value="Nucleotide cyclase"/>
    <property type="match status" value="1"/>
</dbReference>